<proteinExistence type="predicted"/>
<dbReference type="Pfam" id="PF12511">
    <property type="entry name" value="DUF3716"/>
    <property type="match status" value="1"/>
</dbReference>
<sequence length="897" mass="98221">MAPHLRLQPTANSEPSIKLPITKPIESTPNLMSPSLTGPQPHLAAPTNNVGVAEAVVSQPNATEPKQRVKMKRTSGIQAARIGHALKTSATTSALSHGMHRPLPGKQSASVHGISGRNVRKSRLSPARGSPARINSDLTDEDEDEVRSTSARSSHLGKRDRNSSDDSESETVELNVKKIKGSTLPEPLLEDTHGRPYVIYEGDFGRTDTRGALIPEGYSTGTKDHKVTWPCPVRSCSIDLESLTALGDHFSRSHRSTTFNDNRDGSLSKLGTYGRHEENLPGIVVSQVPQTTDSKDFTRMNNGGSIKPNEPRFTDSPGYRFPTPSIENGLASSLNGAKVNQRTSKGHLNALRPEIISATRQQANSSRLKQKYHGKLDTLFKERERNLKEDFQLRNYSPSQRTSAVASISEGSTPAPIHDQATVTSQRSPVAMAAKLTRKAVETPIPIPTAGQRVVHQAKLPDDLAETASLAKTIAPTNISKNRETDSFNLPSGNAESAWKFCLKYIQNDEHKRSIPDRQYVKEFLQMPFVREMQWNELWLKDHPWKDSCPRDISSLLMHRSGEVSPNPCERCSRKLGPYSGCITIPLGLCPATQSMIYSCSNCLYHSSQRLCSLQPQLKSEFQLRFPDFDRKQEKVLMQTHLENDNRVTSPELIDPDPPSSASPETVVNRSRGPPINYNIKRLSKSSMGAGRSKDSRARSREAPDPLNEDDEEPHASPKLQRPTNSEFGINSASGRKVSHVPLPSRLQSKGSGVPNGAASAHSAANSAPAINAPAKELDEKMETWEVGPGFVRNEESDKIAFSTAYLNGLSSVRIADGVSCRLEFLKAGCSRNFDSENTLRICWVSSGKVEVELDGKKFSVGGPGGILKLNKGAKAVVSNNRYIDACLQITAVAIED</sequence>
<evidence type="ECO:0000256" key="1">
    <source>
        <dbReference type="SAM" id="MobiDB-lite"/>
    </source>
</evidence>
<accession>A0A4P7NH71</accession>
<feature type="compositionally biased region" description="Basic and acidic residues" evidence="1">
    <location>
        <begin position="692"/>
        <end position="704"/>
    </location>
</feature>
<name>A0A4P7NH71_PYROR</name>
<feature type="region of interest" description="Disordered" evidence="1">
    <location>
        <begin position="642"/>
        <end position="768"/>
    </location>
</feature>
<organism evidence="2 3">
    <name type="scientific">Pyricularia oryzae</name>
    <name type="common">Rice blast fungus</name>
    <name type="synonym">Magnaporthe oryzae</name>
    <dbReference type="NCBI Taxonomy" id="318829"/>
    <lineage>
        <taxon>Eukaryota</taxon>
        <taxon>Fungi</taxon>
        <taxon>Dikarya</taxon>
        <taxon>Ascomycota</taxon>
        <taxon>Pezizomycotina</taxon>
        <taxon>Sordariomycetes</taxon>
        <taxon>Sordariomycetidae</taxon>
        <taxon>Magnaporthales</taxon>
        <taxon>Pyriculariaceae</taxon>
        <taxon>Pyricularia</taxon>
    </lineage>
</organism>
<feature type="compositionally biased region" description="Polar residues" evidence="1">
    <location>
        <begin position="396"/>
        <end position="412"/>
    </location>
</feature>
<dbReference type="InterPro" id="IPR022190">
    <property type="entry name" value="DUF3716"/>
</dbReference>
<feature type="compositionally biased region" description="Polar residues" evidence="1">
    <location>
        <begin position="722"/>
        <end position="734"/>
    </location>
</feature>
<feature type="region of interest" description="Disordered" evidence="1">
    <location>
        <begin position="91"/>
        <end position="173"/>
    </location>
</feature>
<dbReference type="EMBL" id="CP034207">
    <property type="protein sequence ID" value="QBZ61260.1"/>
    <property type="molecule type" value="Genomic_DNA"/>
</dbReference>
<protein>
    <submittedName>
        <fullName evidence="2">Uncharacterized protein</fullName>
    </submittedName>
</protein>
<feature type="region of interest" description="Disordered" evidence="1">
    <location>
        <begin position="298"/>
        <end position="317"/>
    </location>
</feature>
<dbReference type="Proteomes" id="UP000294847">
    <property type="component" value="Chromosome 4"/>
</dbReference>
<evidence type="ECO:0000313" key="3">
    <source>
        <dbReference type="Proteomes" id="UP000294847"/>
    </source>
</evidence>
<feature type="region of interest" description="Disordered" evidence="1">
    <location>
        <begin position="396"/>
        <end position="428"/>
    </location>
</feature>
<gene>
    <name evidence="2" type="ORF">PoMZ_08208</name>
</gene>
<dbReference type="AlphaFoldDB" id="A0A4P7NH71"/>
<feature type="compositionally biased region" description="Low complexity" evidence="1">
    <location>
        <begin position="755"/>
        <end position="768"/>
    </location>
</feature>
<evidence type="ECO:0000313" key="2">
    <source>
        <dbReference type="EMBL" id="QBZ61260.1"/>
    </source>
</evidence>
<reference evidence="2 3" key="1">
    <citation type="journal article" date="2019" name="Mol. Biol. Evol.">
        <title>Blast fungal genomes show frequent chromosomal changes, gene gains and losses, and effector gene turnover.</title>
        <authorList>
            <person name="Gomez Luciano L.B."/>
            <person name="Jason Tsai I."/>
            <person name="Chuma I."/>
            <person name="Tosa Y."/>
            <person name="Chen Y.H."/>
            <person name="Li J.Y."/>
            <person name="Li M.Y."/>
            <person name="Jade Lu M.Y."/>
            <person name="Nakayashiki H."/>
            <person name="Li W.H."/>
        </authorList>
    </citation>
    <scope>NUCLEOTIDE SEQUENCE [LARGE SCALE GENOMIC DNA]</scope>
    <source>
        <strain evidence="2">MZ5-1-6</strain>
    </source>
</reference>